<organism evidence="2 3">
    <name type="scientific">Micromonospora rubida</name>
    <dbReference type="NCBI Taxonomy" id="2697657"/>
    <lineage>
        <taxon>Bacteria</taxon>
        <taxon>Bacillati</taxon>
        <taxon>Actinomycetota</taxon>
        <taxon>Actinomycetes</taxon>
        <taxon>Micromonosporales</taxon>
        <taxon>Micromonosporaceae</taxon>
        <taxon>Micromonospora</taxon>
    </lineage>
</organism>
<protein>
    <recommendedName>
        <fullName evidence="4">DUF3159 domain-containing protein</fullName>
    </recommendedName>
</protein>
<reference evidence="2 3" key="1">
    <citation type="submission" date="2024-10" db="EMBL/GenBank/DDBJ databases">
        <title>The Natural Products Discovery Center: Release of the First 8490 Sequenced Strains for Exploring Actinobacteria Biosynthetic Diversity.</title>
        <authorList>
            <person name="Kalkreuter E."/>
            <person name="Kautsar S.A."/>
            <person name="Yang D."/>
            <person name="Bader C.D."/>
            <person name="Teijaro C.N."/>
            <person name="Fluegel L."/>
            <person name="Davis C.M."/>
            <person name="Simpson J.R."/>
            <person name="Lauterbach L."/>
            <person name="Steele A.D."/>
            <person name="Gui C."/>
            <person name="Meng S."/>
            <person name="Li G."/>
            <person name="Viehrig K."/>
            <person name="Ye F."/>
            <person name="Su P."/>
            <person name="Kiefer A.F."/>
            <person name="Nichols A."/>
            <person name="Cepeda A.J."/>
            <person name="Yan W."/>
            <person name="Fan B."/>
            <person name="Jiang Y."/>
            <person name="Adhikari A."/>
            <person name="Zheng C.-J."/>
            <person name="Schuster L."/>
            <person name="Cowan T.M."/>
            <person name="Smanski M.J."/>
            <person name="Chevrette M.G."/>
            <person name="De Carvalho L.P.S."/>
            <person name="Shen B."/>
        </authorList>
    </citation>
    <scope>NUCLEOTIDE SEQUENCE [LARGE SCALE GENOMIC DNA]</scope>
    <source>
        <strain evidence="2 3">NPDC021253</strain>
    </source>
</reference>
<feature type="transmembrane region" description="Helical" evidence="1">
    <location>
        <begin position="165"/>
        <end position="184"/>
    </location>
</feature>
<evidence type="ECO:0000313" key="2">
    <source>
        <dbReference type="EMBL" id="MFI0794394.1"/>
    </source>
</evidence>
<dbReference type="EMBL" id="JBIRPU010000011">
    <property type="protein sequence ID" value="MFI0794394.1"/>
    <property type="molecule type" value="Genomic_DNA"/>
</dbReference>
<evidence type="ECO:0008006" key="4">
    <source>
        <dbReference type="Google" id="ProtNLM"/>
    </source>
</evidence>
<feature type="transmembrane region" description="Helical" evidence="1">
    <location>
        <begin position="45"/>
        <end position="62"/>
    </location>
</feature>
<dbReference type="Proteomes" id="UP001611075">
    <property type="component" value="Unassembled WGS sequence"/>
</dbReference>
<feature type="transmembrane region" description="Helical" evidence="1">
    <location>
        <begin position="190"/>
        <end position="214"/>
    </location>
</feature>
<feature type="transmembrane region" description="Helical" evidence="1">
    <location>
        <begin position="82"/>
        <end position="101"/>
    </location>
</feature>
<keyword evidence="1" id="KW-0472">Membrane</keyword>
<gene>
    <name evidence="2" type="ORF">ACH4OY_17180</name>
</gene>
<sequence>MDELSIEQRAAKLLEGDDVDKDDLRFFLSRLLQIQEDQGRDASRAVLRGAGLGALFIILTHSKLLEVELLGMKVHDISPLRLIIPVAMMLMVLRAVTVLRLSTFYRRIFQEVAGRHLPSWQASGLIPLLSPWRGPMSTHASPIRLDANEHPGVDRLHQAMRMVDAWAGTAALAGFQIYIFVILFKDPRISTITAAASLGISVTLILFVAAYLWFARLGRHPSVPAGGGGV</sequence>
<proteinExistence type="predicted"/>
<evidence type="ECO:0000256" key="1">
    <source>
        <dbReference type="SAM" id="Phobius"/>
    </source>
</evidence>
<evidence type="ECO:0000313" key="3">
    <source>
        <dbReference type="Proteomes" id="UP001611075"/>
    </source>
</evidence>
<keyword evidence="3" id="KW-1185">Reference proteome</keyword>
<keyword evidence="1" id="KW-1133">Transmembrane helix</keyword>
<accession>A0ABW7SNA9</accession>
<dbReference type="RefSeq" id="WP_396680673.1">
    <property type="nucleotide sequence ID" value="NZ_JBIRPU010000011.1"/>
</dbReference>
<keyword evidence="1" id="KW-0812">Transmembrane</keyword>
<comment type="caution">
    <text evidence="2">The sequence shown here is derived from an EMBL/GenBank/DDBJ whole genome shotgun (WGS) entry which is preliminary data.</text>
</comment>
<name>A0ABW7SNA9_9ACTN</name>